<evidence type="ECO:0000313" key="2">
    <source>
        <dbReference type="Proteomes" id="UP000266673"/>
    </source>
</evidence>
<evidence type="ECO:0000313" key="1">
    <source>
        <dbReference type="EMBL" id="RIB19497.1"/>
    </source>
</evidence>
<dbReference type="OrthoDB" id="2325450at2759"/>
<keyword evidence="2" id="KW-1185">Reference proteome</keyword>
<dbReference type="EMBL" id="QKWP01000470">
    <property type="protein sequence ID" value="RIB19497.1"/>
    <property type="molecule type" value="Genomic_DNA"/>
</dbReference>
<gene>
    <name evidence="1" type="ORF">C2G38_2015786</name>
</gene>
<name>A0A397VDV0_9GLOM</name>
<dbReference type="Proteomes" id="UP000266673">
    <property type="component" value="Unassembled WGS sequence"/>
</dbReference>
<evidence type="ECO:0008006" key="3">
    <source>
        <dbReference type="Google" id="ProtNLM"/>
    </source>
</evidence>
<sequence>MVGQKLLTQFHTFLKKVKATDDLTPFAALNILFVGDFMQLPAVLDPALYVPDKLCCIYSQHFTANNAHMTKGLKRKSTPTSINTRSVTNITRRNLWLSVNHVIILKKQMRQLNDPLYADILESMR</sequence>
<dbReference type="AlphaFoldDB" id="A0A397VDV0"/>
<protein>
    <recommendedName>
        <fullName evidence="3">DNA helicase</fullName>
    </recommendedName>
</protein>
<proteinExistence type="predicted"/>
<comment type="caution">
    <text evidence="1">The sequence shown here is derived from an EMBL/GenBank/DDBJ whole genome shotgun (WGS) entry which is preliminary data.</text>
</comment>
<organism evidence="1 2">
    <name type="scientific">Gigaspora rosea</name>
    <dbReference type="NCBI Taxonomy" id="44941"/>
    <lineage>
        <taxon>Eukaryota</taxon>
        <taxon>Fungi</taxon>
        <taxon>Fungi incertae sedis</taxon>
        <taxon>Mucoromycota</taxon>
        <taxon>Glomeromycotina</taxon>
        <taxon>Glomeromycetes</taxon>
        <taxon>Diversisporales</taxon>
        <taxon>Gigasporaceae</taxon>
        <taxon>Gigaspora</taxon>
    </lineage>
</organism>
<reference evidence="1 2" key="1">
    <citation type="submission" date="2018-06" db="EMBL/GenBank/DDBJ databases">
        <title>Comparative genomics reveals the genomic features of Rhizophagus irregularis, R. cerebriforme, R. diaphanum and Gigaspora rosea, and their symbiotic lifestyle signature.</title>
        <authorList>
            <person name="Morin E."/>
            <person name="San Clemente H."/>
            <person name="Chen E.C.H."/>
            <person name="De La Providencia I."/>
            <person name="Hainaut M."/>
            <person name="Kuo A."/>
            <person name="Kohler A."/>
            <person name="Murat C."/>
            <person name="Tang N."/>
            <person name="Roy S."/>
            <person name="Loubradou J."/>
            <person name="Henrissat B."/>
            <person name="Grigoriev I.V."/>
            <person name="Corradi N."/>
            <person name="Roux C."/>
            <person name="Martin F.M."/>
        </authorList>
    </citation>
    <scope>NUCLEOTIDE SEQUENCE [LARGE SCALE GENOMIC DNA]</scope>
    <source>
        <strain evidence="1 2">DAOM 194757</strain>
    </source>
</reference>
<accession>A0A397VDV0</accession>